<keyword evidence="1" id="KW-0808">Transferase</keyword>
<name>A0ABV6HRR4_9SPHI</name>
<accession>A0ABV6HRR4</accession>
<protein>
    <submittedName>
        <fullName evidence="2">Glycosyltransferase</fullName>
    </submittedName>
</protein>
<sequence>MNRILYFFPHNLMNDNMGCIKRAWMLLEYFKERQFQVDLVYSDDFWEGPEDEVQLKELKDRGSFRNIIKLNKKPTVTDIRTYLKFKLLRVFQRTNKISLPDFTTTYNRFQFEMLIKSTEYDYIIINYAYWANFVKKAKRWKGPRLIIDTHDFLTSQIQHNSQIDIGNTFKEEIERLQHFHEIWVVSVEEQYLFSQFCGNKVRLIPISFPDNCQYNNRSIIYDLIYVASDNNHNIESAKWFFEKVFPLLSQGIKICVIGKIVDHIPIDCNIHKVRFAGELDSFYKESRLAICPMLSGTGVKVKVLEALSFGLPVVATPRGTDGLLNKVGNGCMVAETPREFAESIKSLIENRDMYVETREKAINFFRANYANQAFFELMDHQLMKVS</sequence>
<dbReference type="SUPFAM" id="SSF53756">
    <property type="entry name" value="UDP-Glycosyltransferase/glycogen phosphorylase"/>
    <property type="match status" value="1"/>
</dbReference>
<dbReference type="Gene3D" id="3.40.50.2000">
    <property type="entry name" value="Glycogen Phosphorylase B"/>
    <property type="match status" value="1"/>
</dbReference>
<organism evidence="2 3">
    <name type="scientific">Olivibacter oleidegradans</name>
    <dbReference type="NCBI Taxonomy" id="760123"/>
    <lineage>
        <taxon>Bacteria</taxon>
        <taxon>Pseudomonadati</taxon>
        <taxon>Bacteroidota</taxon>
        <taxon>Sphingobacteriia</taxon>
        <taxon>Sphingobacteriales</taxon>
        <taxon>Sphingobacteriaceae</taxon>
        <taxon>Olivibacter</taxon>
    </lineage>
</organism>
<dbReference type="PANTHER" id="PTHR46401:SF2">
    <property type="entry name" value="GLYCOSYLTRANSFERASE WBBK-RELATED"/>
    <property type="match status" value="1"/>
</dbReference>
<dbReference type="PANTHER" id="PTHR46401">
    <property type="entry name" value="GLYCOSYLTRANSFERASE WBBK-RELATED"/>
    <property type="match status" value="1"/>
</dbReference>
<dbReference type="Pfam" id="PF13692">
    <property type="entry name" value="Glyco_trans_1_4"/>
    <property type="match status" value="1"/>
</dbReference>
<gene>
    <name evidence="2" type="ORF">ACFFI0_24915</name>
</gene>
<comment type="caution">
    <text evidence="2">The sequence shown here is derived from an EMBL/GenBank/DDBJ whole genome shotgun (WGS) entry which is preliminary data.</text>
</comment>
<evidence type="ECO:0000313" key="2">
    <source>
        <dbReference type="EMBL" id="MFC0321579.1"/>
    </source>
</evidence>
<dbReference type="Proteomes" id="UP001589774">
    <property type="component" value="Unassembled WGS sequence"/>
</dbReference>
<keyword evidence="3" id="KW-1185">Reference proteome</keyword>
<dbReference type="EMBL" id="JBHLWO010000007">
    <property type="protein sequence ID" value="MFC0321579.1"/>
    <property type="molecule type" value="Genomic_DNA"/>
</dbReference>
<evidence type="ECO:0000256" key="1">
    <source>
        <dbReference type="ARBA" id="ARBA00022679"/>
    </source>
</evidence>
<proteinExistence type="predicted"/>
<dbReference type="RefSeq" id="WP_130856924.1">
    <property type="nucleotide sequence ID" value="NZ_JBHLWO010000007.1"/>
</dbReference>
<reference evidence="2 3" key="1">
    <citation type="submission" date="2024-09" db="EMBL/GenBank/DDBJ databases">
        <authorList>
            <person name="Sun Q."/>
            <person name="Mori K."/>
        </authorList>
    </citation>
    <scope>NUCLEOTIDE SEQUENCE [LARGE SCALE GENOMIC DNA]</scope>
    <source>
        <strain evidence="2 3">CCM 7765</strain>
    </source>
</reference>
<evidence type="ECO:0000313" key="3">
    <source>
        <dbReference type="Proteomes" id="UP001589774"/>
    </source>
</evidence>